<dbReference type="Proteomes" id="UP000281553">
    <property type="component" value="Unassembled WGS sequence"/>
</dbReference>
<dbReference type="GO" id="GO:0008289">
    <property type="term" value="F:lipid binding"/>
    <property type="evidence" value="ECO:0007669"/>
    <property type="project" value="TreeGrafter"/>
</dbReference>
<dbReference type="PANTHER" id="PTHR13466">
    <property type="entry name" value="TEX2 PROTEIN-RELATED"/>
    <property type="match status" value="1"/>
</dbReference>
<organism evidence="2 3">
    <name type="scientific">Dibothriocephalus latus</name>
    <name type="common">Fish tapeworm</name>
    <name type="synonym">Diphyllobothrium latum</name>
    <dbReference type="NCBI Taxonomy" id="60516"/>
    <lineage>
        <taxon>Eukaryota</taxon>
        <taxon>Metazoa</taxon>
        <taxon>Spiralia</taxon>
        <taxon>Lophotrochozoa</taxon>
        <taxon>Platyhelminthes</taxon>
        <taxon>Cestoda</taxon>
        <taxon>Eucestoda</taxon>
        <taxon>Diphyllobothriidea</taxon>
        <taxon>Diphyllobothriidae</taxon>
        <taxon>Dibothriocephalus</taxon>
    </lineage>
</organism>
<evidence type="ECO:0000313" key="3">
    <source>
        <dbReference type="Proteomes" id="UP000281553"/>
    </source>
</evidence>
<dbReference type="GO" id="GO:0005789">
    <property type="term" value="C:endoplasmic reticulum membrane"/>
    <property type="evidence" value="ECO:0007669"/>
    <property type="project" value="UniProtKB-SubCell"/>
</dbReference>
<name>A0A3P7PMS1_DIBLA</name>
<sequence length="72" mass="8298">MLFGTLVLNIPPPPSDRLWYGFRGNPNLRFKLKPRVGEKNVTIPRILEILEKKVLLEFQVRGSPSFFAAAFR</sequence>
<protein>
    <submittedName>
        <fullName evidence="2">Uncharacterized protein</fullName>
    </submittedName>
</protein>
<dbReference type="EMBL" id="UYRU01071595">
    <property type="protein sequence ID" value="VDN21212.1"/>
    <property type="molecule type" value="Genomic_DNA"/>
</dbReference>
<proteinExistence type="predicted"/>
<gene>
    <name evidence="2" type="ORF">DILT_LOCUS13779</name>
</gene>
<dbReference type="PANTHER" id="PTHR13466:SF0">
    <property type="entry name" value="SMP-LTD DOMAIN-CONTAINING PROTEIN"/>
    <property type="match status" value="1"/>
</dbReference>
<dbReference type="AlphaFoldDB" id="A0A3P7PMS1"/>
<reference evidence="2 3" key="1">
    <citation type="submission" date="2018-11" db="EMBL/GenBank/DDBJ databases">
        <authorList>
            <consortium name="Pathogen Informatics"/>
        </authorList>
    </citation>
    <scope>NUCLEOTIDE SEQUENCE [LARGE SCALE GENOMIC DNA]</scope>
</reference>
<evidence type="ECO:0000256" key="1">
    <source>
        <dbReference type="ARBA" id="ARBA00004586"/>
    </source>
</evidence>
<accession>A0A3P7PMS1</accession>
<keyword evidence="3" id="KW-1185">Reference proteome</keyword>
<dbReference type="OrthoDB" id="26740at2759"/>
<evidence type="ECO:0000313" key="2">
    <source>
        <dbReference type="EMBL" id="VDN21212.1"/>
    </source>
</evidence>
<comment type="subcellular location">
    <subcellularLocation>
        <location evidence="1">Endoplasmic reticulum membrane</location>
    </subcellularLocation>
</comment>